<comment type="caution">
    <text evidence="1">The sequence shown here is derived from an EMBL/GenBank/DDBJ whole genome shotgun (WGS) entry which is preliminary data.</text>
</comment>
<protein>
    <submittedName>
        <fullName evidence="1">Uncharacterized protein</fullName>
    </submittedName>
</protein>
<evidence type="ECO:0000313" key="1">
    <source>
        <dbReference type="EMBL" id="MCW8086585.1"/>
    </source>
</evidence>
<keyword evidence="2" id="KW-1185">Reference proteome</keyword>
<proteinExistence type="predicted"/>
<gene>
    <name evidence="1" type="ORF">OF850_13180</name>
</gene>
<dbReference type="Proteomes" id="UP001526430">
    <property type="component" value="Unassembled WGS sequence"/>
</dbReference>
<dbReference type="EMBL" id="JAPFQI010000009">
    <property type="protein sequence ID" value="MCW8086585.1"/>
    <property type="molecule type" value="Genomic_DNA"/>
</dbReference>
<reference evidence="1 2" key="1">
    <citation type="submission" date="2022-10" db="EMBL/GenBank/DDBJ databases">
        <title>Roseococcus glaciei nov., sp. nov., isolated from glacier.</title>
        <authorList>
            <person name="Liu Q."/>
            <person name="Xin Y.-H."/>
        </authorList>
    </citation>
    <scope>NUCLEOTIDE SEQUENCE [LARGE SCALE GENOMIC DNA]</scope>
    <source>
        <strain evidence="1 2">MDT2-1-1</strain>
    </source>
</reference>
<name>A0ABT3NWT2_9PROT</name>
<accession>A0ABT3NWT2</accession>
<organism evidence="1 2">
    <name type="scientific">Sabulicella glaciei</name>
    <dbReference type="NCBI Taxonomy" id="2984948"/>
    <lineage>
        <taxon>Bacteria</taxon>
        <taxon>Pseudomonadati</taxon>
        <taxon>Pseudomonadota</taxon>
        <taxon>Alphaproteobacteria</taxon>
        <taxon>Acetobacterales</taxon>
        <taxon>Acetobacteraceae</taxon>
        <taxon>Sabulicella</taxon>
    </lineage>
</organism>
<evidence type="ECO:0000313" key="2">
    <source>
        <dbReference type="Proteomes" id="UP001526430"/>
    </source>
</evidence>
<sequence>MLQEASGWLPGLERSIEHFNSGKMVLRATLICGLALLLIRIASKHFPSEATDFDMIFAIMLGSTLSRGINGSAPFLPAVRATAATVPAPFAHSAPPPWHSGAVRRSGNRTFGGVLLGD</sequence>